<dbReference type="InterPro" id="IPR016195">
    <property type="entry name" value="Pol/histidinol_Pase-like"/>
</dbReference>
<evidence type="ECO:0000313" key="10">
    <source>
        <dbReference type="EMBL" id="ERJ94717.1"/>
    </source>
</evidence>
<reference evidence="10 11" key="1">
    <citation type="submission" date="2013-07" db="EMBL/GenBank/DDBJ databases">
        <authorList>
            <person name="Weinstock G."/>
            <person name="Sodergren E."/>
            <person name="Wylie T."/>
            <person name="Fulton L."/>
            <person name="Fulton R."/>
            <person name="Fronick C."/>
            <person name="O'Laughlin M."/>
            <person name="Godfrey J."/>
            <person name="Miner T."/>
            <person name="Herter B."/>
            <person name="Appelbaum E."/>
            <person name="Cordes M."/>
            <person name="Lek S."/>
            <person name="Wollam A."/>
            <person name="Pepin K.H."/>
            <person name="Palsikar V.B."/>
            <person name="Mitreva M."/>
            <person name="Wilson R.K."/>
        </authorList>
    </citation>
    <scope>NUCLEOTIDE SEQUENCE [LARGE SCALE GENOMIC DNA]</scope>
    <source>
        <strain evidence="10 11">ATCC 27760</strain>
    </source>
</reference>
<dbReference type="PATRIC" id="fig|411473.3.peg.1620"/>
<dbReference type="AlphaFoldDB" id="U2KR10"/>
<dbReference type="PANTHER" id="PTHR21039:SF0">
    <property type="entry name" value="HISTIDINOL-PHOSPHATASE"/>
    <property type="match status" value="1"/>
</dbReference>
<dbReference type="InterPro" id="IPR010140">
    <property type="entry name" value="Histidinol_P_phosphatase_HisJ"/>
</dbReference>
<dbReference type="STRING" id="411473.RUMCAL_01963"/>
<gene>
    <name evidence="10" type="ORF">RUMCAL_01963</name>
</gene>
<dbReference type="UniPathway" id="UPA00031">
    <property type="reaction ID" value="UER00013"/>
</dbReference>
<dbReference type="Pfam" id="PF02811">
    <property type="entry name" value="PHP"/>
    <property type="match status" value="1"/>
</dbReference>
<dbReference type="Gene3D" id="3.20.20.140">
    <property type="entry name" value="Metal-dependent hydrolases"/>
    <property type="match status" value="1"/>
</dbReference>
<accession>U2KR10</accession>
<sequence>MGGNTKAFVPFGGESLFCIQEGMRMLPMDCHTHTGISPDGSGTVAGHVEQAKKLGLPVLAFTEHVEMNRYFPQAHYNTLPRNEWEIFDHAAVLERSLEAVTAAKEQAAAAGLTLLCGMEMGQPNADFGLSAAVGADVRLDFIIASLHELLDRPDFFCLDYSQENIPALMEQYFDQLYDICRWGKFDVLGHLTYPLRYIEGEAGIPVPLEPYLEQIRCCFRALAENGKGIELNTSGYRQKYGKPFPTLEYLKLYREQGGEVLTFGSDAHCAEDLAKGIAEGVELAKAAGFTRACYFVQRKPVYITL</sequence>
<dbReference type="InterPro" id="IPR003141">
    <property type="entry name" value="Pol/His_phosphatase_N"/>
</dbReference>
<dbReference type="Proteomes" id="UP000016662">
    <property type="component" value="Unassembled WGS sequence"/>
</dbReference>
<evidence type="ECO:0000313" key="11">
    <source>
        <dbReference type="Proteomes" id="UP000016662"/>
    </source>
</evidence>
<dbReference type="SUPFAM" id="SSF89550">
    <property type="entry name" value="PHP domain-like"/>
    <property type="match status" value="1"/>
</dbReference>
<dbReference type="EC" id="3.1.3.15" evidence="3 8"/>
<evidence type="ECO:0000256" key="3">
    <source>
        <dbReference type="ARBA" id="ARBA00013085"/>
    </source>
</evidence>
<keyword evidence="11" id="KW-1185">Reference proteome</keyword>
<evidence type="ECO:0000256" key="2">
    <source>
        <dbReference type="ARBA" id="ARBA00009152"/>
    </source>
</evidence>
<comment type="caution">
    <text evidence="10">The sequence shown here is derived from an EMBL/GenBank/DDBJ whole genome shotgun (WGS) entry which is preliminary data.</text>
</comment>
<evidence type="ECO:0000256" key="1">
    <source>
        <dbReference type="ARBA" id="ARBA00004970"/>
    </source>
</evidence>
<comment type="pathway">
    <text evidence="1 8">Amino-acid biosynthesis; L-histidine biosynthesis; L-histidine from 5-phospho-alpha-D-ribose 1-diphosphate: step 8/9.</text>
</comment>
<dbReference type="InterPro" id="IPR004013">
    <property type="entry name" value="PHP_dom"/>
</dbReference>
<dbReference type="HOGENOM" id="CLU_054611_3_0_9"/>
<evidence type="ECO:0000256" key="4">
    <source>
        <dbReference type="ARBA" id="ARBA00022605"/>
    </source>
</evidence>
<dbReference type="PANTHER" id="PTHR21039">
    <property type="entry name" value="HISTIDINOL PHOSPHATASE-RELATED"/>
    <property type="match status" value="1"/>
</dbReference>
<organism evidence="10 11">
    <name type="scientific">Ruminococcus callidus ATCC 27760</name>
    <dbReference type="NCBI Taxonomy" id="411473"/>
    <lineage>
        <taxon>Bacteria</taxon>
        <taxon>Bacillati</taxon>
        <taxon>Bacillota</taxon>
        <taxon>Clostridia</taxon>
        <taxon>Eubacteriales</taxon>
        <taxon>Oscillospiraceae</taxon>
        <taxon>Ruminococcus</taxon>
    </lineage>
</organism>
<dbReference type="GO" id="GO:0000105">
    <property type="term" value="P:L-histidine biosynthetic process"/>
    <property type="evidence" value="ECO:0007669"/>
    <property type="project" value="UniProtKB-UniRule"/>
</dbReference>
<proteinExistence type="inferred from homology"/>
<evidence type="ECO:0000256" key="5">
    <source>
        <dbReference type="ARBA" id="ARBA00022801"/>
    </source>
</evidence>
<evidence type="ECO:0000256" key="6">
    <source>
        <dbReference type="ARBA" id="ARBA00023102"/>
    </source>
</evidence>
<dbReference type="NCBIfam" id="TIGR01856">
    <property type="entry name" value="hisJ_fam"/>
    <property type="match status" value="1"/>
</dbReference>
<dbReference type="SMART" id="SM00481">
    <property type="entry name" value="POLIIIAc"/>
    <property type="match status" value="1"/>
</dbReference>
<protein>
    <recommendedName>
        <fullName evidence="3 8">Histidinol-phosphatase</fullName>
        <shortName evidence="8">HolPase</shortName>
        <ecNumber evidence="3 8">3.1.3.15</ecNumber>
    </recommendedName>
</protein>
<comment type="similarity">
    <text evidence="2 8">Belongs to the PHP hydrolase family. HisK subfamily.</text>
</comment>
<evidence type="ECO:0000256" key="7">
    <source>
        <dbReference type="ARBA" id="ARBA00049158"/>
    </source>
</evidence>
<keyword evidence="5 8" id="KW-0378">Hydrolase</keyword>
<dbReference type="EMBL" id="AWVF01000237">
    <property type="protein sequence ID" value="ERJ94717.1"/>
    <property type="molecule type" value="Genomic_DNA"/>
</dbReference>
<dbReference type="eggNOG" id="COG1387">
    <property type="taxonomic scope" value="Bacteria"/>
</dbReference>
<keyword evidence="6 8" id="KW-0368">Histidine biosynthesis</keyword>
<evidence type="ECO:0000256" key="8">
    <source>
        <dbReference type="RuleBase" id="RU366003"/>
    </source>
</evidence>
<keyword evidence="4 8" id="KW-0028">Amino-acid biosynthesis</keyword>
<comment type="catalytic activity">
    <reaction evidence="7 8">
        <text>L-histidinol phosphate + H2O = L-histidinol + phosphate</text>
        <dbReference type="Rhea" id="RHEA:14465"/>
        <dbReference type="ChEBI" id="CHEBI:15377"/>
        <dbReference type="ChEBI" id="CHEBI:43474"/>
        <dbReference type="ChEBI" id="CHEBI:57699"/>
        <dbReference type="ChEBI" id="CHEBI:57980"/>
        <dbReference type="EC" id="3.1.3.15"/>
    </reaction>
</comment>
<dbReference type="GO" id="GO:0004401">
    <property type="term" value="F:histidinol-phosphatase activity"/>
    <property type="evidence" value="ECO:0007669"/>
    <property type="project" value="UniProtKB-UniRule"/>
</dbReference>
<feature type="domain" description="Polymerase/histidinol phosphatase N-terminal" evidence="9">
    <location>
        <begin position="28"/>
        <end position="124"/>
    </location>
</feature>
<evidence type="ECO:0000259" key="9">
    <source>
        <dbReference type="SMART" id="SM00481"/>
    </source>
</evidence>
<name>U2KR10_9FIRM</name>
<dbReference type="GO" id="GO:0005737">
    <property type="term" value="C:cytoplasm"/>
    <property type="evidence" value="ECO:0007669"/>
    <property type="project" value="TreeGrafter"/>
</dbReference>